<comment type="caution">
    <text evidence="2">The sequence shown here is derived from an EMBL/GenBank/DDBJ whole genome shotgun (WGS) entry which is preliminary data.</text>
</comment>
<evidence type="ECO:0000313" key="2">
    <source>
        <dbReference type="EMBL" id="PQO47963.1"/>
    </source>
</evidence>
<protein>
    <submittedName>
        <fullName evidence="2">Uncharacterized protein</fullName>
    </submittedName>
</protein>
<dbReference type="EMBL" id="PUHZ01000002">
    <property type="protein sequence ID" value="PQO47963.1"/>
    <property type="molecule type" value="Genomic_DNA"/>
</dbReference>
<evidence type="ECO:0000256" key="1">
    <source>
        <dbReference type="SAM" id="MobiDB-lite"/>
    </source>
</evidence>
<feature type="region of interest" description="Disordered" evidence="1">
    <location>
        <begin position="40"/>
        <end position="70"/>
    </location>
</feature>
<sequence>MTDRTGPLQFFHRTDQWTGPRRFFFAPACHGSASRVFAPPDCPQHRTGPDRTGLDRTGPDWTGLDRTGPDWTGLDRTGPLRFFHRSDEWTGPRDIFSLIGVRSGTRTCLAHVSRNQSQLPNSPKAQPVFVPATLQSTPSPCALSTDKSWRRSSRGSLALIEQQIQNPAAPDVISRLAAVSQDLVASAARRFQRRGKFRHAVKGAVAIDRLGDFQNLRIVVQ</sequence>
<name>A0A2S8GU64_9BACT</name>
<organism evidence="2 3">
    <name type="scientific">Blastopirellula marina</name>
    <dbReference type="NCBI Taxonomy" id="124"/>
    <lineage>
        <taxon>Bacteria</taxon>
        <taxon>Pseudomonadati</taxon>
        <taxon>Planctomycetota</taxon>
        <taxon>Planctomycetia</taxon>
        <taxon>Pirellulales</taxon>
        <taxon>Pirellulaceae</taxon>
        <taxon>Blastopirellula</taxon>
    </lineage>
</organism>
<gene>
    <name evidence="2" type="ORF">C5Y93_00825</name>
</gene>
<proteinExistence type="predicted"/>
<dbReference type="AlphaFoldDB" id="A0A2S8GU64"/>
<dbReference type="Proteomes" id="UP000237819">
    <property type="component" value="Unassembled WGS sequence"/>
</dbReference>
<evidence type="ECO:0000313" key="3">
    <source>
        <dbReference type="Proteomes" id="UP000237819"/>
    </source>
</evidence>
<accession>A0A2S8GU64</accession>
<reference evidence="2 3" key="1">
    <citation type="submission" date="2018-02" db="EMBL/GenBank/DDBJ databases">
        <title>Comparative genomes isolates from brazilian mangrove.</title>
        <authorList>
            <person name="Araujo J.E."/>
            <person name="Taketani R.G."/>
            <person name="Silva M.C.P."/>
            <person name="Loureco M.V."/>
            <person name="Andreote F.D."/>
        </authorList>
    </citation>
    <scope>NUCLEOTIDE SEQUENCE [LARGE SCALE GENOMIC DNA]</scope>
    <source>
        <strain evidence="2 3">Nap-Phe MGV</strain>
    </source>
</reference>
<feature type="compositionally biased region" description="Basic and acidic residues" evidence="1">
    <location>
        <begin position="43"/>
        <end position="58"/>
    </location>
</feature>